<accession>A0ABS6WVD8</accession>
<dbReference type="Pfam" id="PF00535">
    <property type="entry name" value="Glycos_transf_2"/>
    <property type="match status" value="1"/>
</dbReference>
<gene>
    <name evidence="2" type="ORF">KYK14_03425</name>
</gene>
<dbReference type="RefSeq" id="WP_219156862.1">
    <property type="nucleotide sequence ID" value="NZ_JAHWGL010000007.1"/>
</dbReference>
<protein>
    <submittedName>
        <fullName evidence="2">Glycosyltransferase</fullName>
        <ecNumber evidence="2">2.4.-.-</ecNumber>
    </submittedName>
</protein>
<dbReference type="PANTHER" id="PTHR22916">
    <property type="entry name" value="GLYCOSYLTRANSFERASE"/>
    <property type="match status" value="1"/>
</dbReference>
<organism evidence="2 3">
    <name type="scientific">Hymenobacter profundi</name>
    <dbReference type="NCBI Taxonomy" id="1982110"/>
    <lineage>
        <taxon>Bacteria</taxon>
        <taxon>Pseudomonadati</taxon>
        <taxon>Bacteroidota</taxon>
        <taxon>Cytophagia</taxon>
        <taxon>Cytophagales</taxon>
        <taxon>Hymenobacteraceae</taxon>
        <taxon>Hymenobacter</taxon>
    </lineage>
</organism>
<comment type="caution">
    <text evidence="2">The sequence shown here is derived from an EMBL/GenBank/DDBJ whole genome shotgun (WGS) entry which is preliminary data.</text>
</comment>
<proteinExistence type="predicted"/>
<keyword evidence="2" id="KW-0328">Glycosyltransferase</keyword>
<evidence type="ECO:0000313" key="2">
    <source>
        <dbReference type="EMBL" id="MBW3127587.1"/>
    </source>
</evidence>
<dbReference type="EMBL" id="JAHWGL010000007">
    <property type="protein sequence ID" value="MBW3127587.1"/>
    <property type="molecule type" value="Genomic_DNA"/>
</dbReference>
<reference evidence="2 3" key="1">
    <citation type="submission" date="2021-07" db="EMBL/GenBank/DDBJ databases">
        <title>Hymenobacter profundi sp. nov., isolated from deep-sea water.</title>
        <authorList>
            <person name="Kim M.K."/>
        </authorList>
    </citation>
    <scope>NUCLEOTIDE SEQUENCE [LARGE SCALE GENOMIC DNA]</scope>
    <source>
        <strain evidence="2 3">M2</strain>
    </source>
</reference>
<dbReference type="GO" id="GO:0016757">
    <property type="term" value="F:glycosyltransferase activity"/>
    <property type="evidence" value="ECO:0007669"/>
    <property type="project" value="UniProtKB-KW"/>
</dbReference>
<keyword evidence="3" id="KW-1185">Reference proteome</keyword>
<sequence>MKHTRPAGVSVLICTYNGAQRLAPTLEHLSQQKLTLGIPWEVVLVDNSSTDNSIALSTACWQRYGAPVPLRPFRQPIPGKNYALEMAYDEARYEFMCIVDDDNWLNNDYLQVGFDLLSRHDAIGLLGGRSIGAFEVPMPLWFPKVSRSYAVGTPVLFTGNPPRLLTEAGPITQGALCGAGLFMRHAAWRLLQQADFQSLLNGRIGEKQLMGGEDDELSYAVKLAGYEIWYTPTLCLTHFMTKNRLTKEYVPRIIHSFSETFTRLSVYRRLAYNSTIDYSQVYPWIKDFIYLTIRTFSMRNLLKYLKLRFKDDIEYLLIQEQFYIWINFMKEFNETRLNYIKVKNMQQRARLLYKGNNQ</sequence>
<dbReference type="PANTHER" id="PTHR22916:SF3">
    <property type="entry name" value="UDP-GLCNAC:BETAGAL BETA-1,3-N-ACETYLGLUCOSAMINYLTRANSFERASE-LIKE PROTEIN 1"/>
    <property type="match status" value="1"/>
</dbReference>
<dbReference type="EC" id="2.4.-.-" evidence="2"/>
<name>A0ABS6WVD8_9BACT</name>
<evidence type="ECO:0000259" key="1">
    <source>
        <dbReference type="Pfam" id="PF00535"/>
    </source>
</evidence>
<keyword evidence="2" id="KW-0808">Transferase</keyword>
<dbReference type="InterPro" id="IPR001173">
    <property type="entry name" value="Glyco_trans_2-like"/>
</dbReference>
<dbReference type="Proteomes" id="UP000826188">
    <property type="component" value="Unassembled WGS sequence"/>
</dbReference>
<dbReference type="CDD" id="cd00761">
    <property type="entry name" value="Glyco_tranf_GTA_type"/>
    <property type="match status" value="1"/>
</dbReference>
<feature type="domain" description="Glycosyltransferase 2-like" evidence="1">
    <location>
        <begin position="10"/>
        <end position="129"/>
    </location>
</feature>
<evidence type="ECO:0000313" key="3">
    <source>
        <dbReference type="Proteomes" id="UP000826188"/>
    </source>
</evidence>